<evidence type="ECO:0000313" key="3">
    <source>
        <dbReference type="Proteomes" id="UP000464495"/>
    </source>
</evidence>
<organism evidence="2 3">
    <name type="scientific">Algicella marina</name>
    <dbReference type="NCBI Taxonomy" id="2683284"/>
    <lineage>
        <taxon>Bacteria</taxon>
        <taxon>Pseudomonadati</taxon>
        <taxon>Pseudomonadota</taxon>
        <taxon>Alphaproteobacteria</taxon>
        <taxon>Rhodobacterales</taxon>
        <taxon>Paracoccaceae</taxon>
        <taxon>Algicella</taxon>
    </lineage>
</organism>
<dbReference type="Proteomes" id="UP000464495">
    <property type="component" value="Chromosome"/>
</dbReference>
<keyword evidence="3" id="KW-1185">Reference proteome</keyword>
<evidence type="ECO:0000313" key="2">
    <source>
        <dbReference type="EMBL" id="QHQ36664.1"/>
    </source>
</evidence>
<keyword evidence="1" id="KW-0175">Coiled coil</keyword>
<gene>
    <name evidence="2" type="ORF">GO499_16535</name>
</gene>
<evidence type="ECO:0000256" key="1">
    <source>
        <dbReference type="SAM" id="Coils"/>
    </source>
</evidence>
<proteinExistence type="predicted"/>
<dbReference type="KEGG" id="amaq:GO499_16535"/>
<dbReference type="EMBL" id="CP046620">
    <property type="protein sequence ID" value="QHQ36664.1"/>
    <property type="molecule type" value="Genomic_DNA"/>
</dbReference>
<protein>
    <submittedName>
        <fullName evidence="2">Uncharacterized protein</fullName>
    </submittedName>
</protein>
<sequence length="183" mass="19736">MPTRIATLGRERRIATLARRVYRIEGTGSAESQRLAEAALLRANPRLATPEGFRNGAAIVVPAVRGLELAEAVLATRAAPEDLAGETRLRLQASASRIEGRFVAAEASAAASLQQIQDPAFRRTLARTLPEAEELVATAERNIAQRRSENAERNGLFQEALTEAISAVEVLQKLAESARNSGR</sequence>
<name>A0A6P1T177_9RHOB</name>
<accession>A0A6P1T177</accession>
<reference evidence="2 3" key="1">
    <citation type="submission" date="2019-12" db="EMBL/GenBank/DDBJ databases">
        <title>Complete genome sequence of Algicella marina strain 9Alg 56(T) isolated from the red alga Tichocarpus crinitus.</title>
        <authorList>
            <person name="Kim S.-G."/>
            <person name="Nedashkovskaya O.I."/>
        </authorList>
    </citation>
    <scope>NUCLEOTIDE SEQUENCE [LARGE SCALE GENOMIC DNA]</scope>
    <source>
        <strain evidence="2 3">9Alg 56</strain>
    </source>
</reference>
<dbReference type="RefSeq" id="WP_161863211.1">
    <property type="nucleotide sequence ID" value="NZ_CP046620.1"/>
</dbReference>
<dbReference type="AlphaFoldDB" id="A0A6P1T177"/>
<feature type="coiled-coil region" evidence="1">
    <location>
        <begin position="122"/>
        <end position="149"/>
    </location>
</feature>